<dbReference type="InterPro" id="IPR036637">
    <property type="entry name" value="Phosphohistidine_dom_sf"/>
</dbReference>
<dbReference type="InterPro" id="IPR008279">
    <property type="entry name" value="PEP-util_enz_mobile_dom"/>
</dbReference>
<organism evidence="4 5">
    <name type="scientific">Sinanodonta woodiana</name>
    <name type="common">Chinese pond mussel</name>
    <name type="synonym">Anodonta woodiana</name>
    <dbReference type="NCBI Taxonomy" id="1069815"/>
    <lineage>
        <taxon>Eukaryota</taxon>
        <taxon>Metazoa</taxon>
        <taxon>Spiralia</taxon>
        <taxon>Lophotrochozoa</taxon>
        <taxon>Mollusca</taxon>
        <taxon>Bivalvia</taxon>
        <taxon>Autobranchia</taxon>
        <taxon>Heteroconchia</taxon>
        <taxon>Palaeoheterodonta</taxon>
        <taxon>Unionida</taxon>
        <taxon>Unionoidea</taxon>
        <taxon>Unionidae</taxon>
        <taxon>Unioninae</taxon>
        <taxon>Sinanodonta</taxon>
    </lineage>
</organism>
<feature type="domain" description="Pyruvate phosphate dikinase AMP/ATP-binding" evidence="3">
    <location>
        <begin position="138"/>
        <end position="456"/>
    </location>
</feature>
<evidence type="ECO:0000256" key="1">
    <source>
        <dbReference type="ARBA" id="ARBA00007837"/>
    </source>
</evidence>
<dbReference type="Gene3D" id="3.50.30.10">
    <property type="entry name" value="Phosphohistidine domain"/>
    <property type="match status" value="1"/>
</dbReference>
<dbReference type="Gene3D" id="3.30.1490.20">
    <property type="entry name" value="ATP-grasp fold, A domain"/>
    <property type="match status" value="1"/>
</dbReference>
<dbReference type="InterPro" id="IPR013815">
    <property type="entry name" value="ATP_grasp_subdomain_1"/>
</dbReference>
<proteinExistence type="inferred from homology"/>
<sequence>IKTGYLVYANGETVGVTNNDLKIWDHTRSKEPDNNYSFNFTAGGEQFHVEVEGGSTPVLYHHTDRGSKIFEKFCKYKVNGKKAMGLVEFHYRNPEGPPYATLEKSVPLLSEPELTDLDRKMAHLTLDFRTKSCGSPLLVGGKGAQLALLTSIQDKVNAVVPRGFCLTLTAFEKQMQEQNELDRSIQVLIATVRSKDFSNLPGVCADVVEQFASLSICSSVHSAILSQLSETFEDSYENLILAVRSSAADEDHGDASSAGQMETYLGVKGQTEILEAVRKCWASAYSYQAVEYRRQHGQPVKTCVGVVIQEMVQSEIAGVMFTHDPVTTSPNIMVIDAAYGLGEVVVSGKTVPDTIRVEHPWEGDLKIIEKSIGAKSLRVIASDSGHGVQEVTVNKDSADACCLTDLQIVHLCHIGIKIEQYYGNARDIEWAIKGDTVYLLQARPITTLDQETDDELLHEFDTPVVSDSERLIQGNIGEMMPGCVTPLTMTTFARAVNDATSIVGQYALSSLMGQKEAMEMNLVGAVLDDHKLSMIMSYGRKPKSLLSKIYHFLKCFKHDNEASRIADLWAEKLDHYSVGQNYDNASDLYQAIDTQLPDYYDVWITTIVKSARSGVWGQVVMGIVSGGKHEWTVNNYADVALLLSKCGGVYSAEVPTAMQECVHLLTSDECPQEVRQKYATFIERHGHRCIKEAEFITKSWRREPENLIHVLKTILKTRTYEHVQQEGISIEEAMSKLKSSVSFLGRFILKNFIVPKARKAVGEREWGKSTAIRMVDKFKEAYWKLAELMVLEGILPDEELLFFLTQQEIGKLIQTRSAKLIAKAVRRRKIFHLQEEIQFPKLTVGKPVPIKKDDQQHERETKFTLKGMPVSQGSVKGKARVVLSLEEAQHIQKGDILVVCYTDVGWSPYFPLISGLVTEMGGLVSHGAVVAREYGLPCIVSVPQATHLIQTGDLVHIDGSLGLIHKLEDQTAEKQDILGEE</sequence>
<accession>A0ABD3T624</accession>
<dbReference type="SUPFAM" id="SSF56059">
    <property type="entry name" value="Glutathione synthetase ATP-binding domain-like"/>
    <property type="match status" value="1"/>
</dbReference>
<feature type="non-terminal residue" evidence="4">
    <location>
        <position position="1"/>
    </location>
</feature>
<dbReference type="EMBL" id="JBJQND010000019">
    <property type="protein sequence ID" value="KAL3832030.1"/>
    <property type="molecule type" value="Genomic_DNA"/>
</dbReference>
<evidence type="ECO:0008006" key="6">
    <source>
        <dbReference type="Google" id="ProtNLM"/>
    </source>
</evidence>
<comment type="caution">
    <text evidence="4">The sequence shown here is derived from an EMBL/GenBank/DDBJ whole genome shotgun (WGS) entry which is preliminary data.</text>
</comment>
<feature type="domain" description="PEP-utilising enzyme mobile" evidence="2">
    <location>
        <begin position="891"/>
        <end position="962"/>
    </location>
</feature>
<dbReference type="SUPFAM" id="SSF52009">
    <property type="entry name" value="Phosphohistidine domain"/>
    <property type="match status" value="1"/>
</dbReference>
<dbReference type="PANTHER" id="PTHR43615:SF1">
    <property type="entry name" value="PPDK_N DOMAIN-CONTAINING PROTEIN"/>
    <property type="match status" value="1"/>
</dbReference>
<evidence type="ECO:0000313" key="5">
    <source>
        <dbReference type="Proteomes" id="UP001634394"/>
    </source>
</evidence>
<evidence type="ECO:0000313" key="4">
    <source>
        <dbReference type="EMBL" id="KAL3832030.1"/>
    </source>
</evidence>
<keyword evidence="5" id="KW-1185">Reference proteome</keyword>
<dbReference type="InterPro" id="IPR002192">
    <property type="entry name" value="PPDK_AMP/ATP-bd"/>
</dbReference>
<dbReference type="Pfam" id="PF00391">
    <property type="entry name" value="PEP-utilizers"/>
    <property type="match status" value="1"/>
</dbReference>
<protein>
    <recommendedName>
        <fullName evidence="6">Phosphoenolpyruvate synthase</fullName>
    </recommendedName>
</protein>
<gene>
    <name evidence="4" type="ORF">ACJMK2_023710</name>
</gene>
<evidence type="ECO:0000259" key="2">
    <source>
        <dbReference type="Pfam" id="PF00391"/>
    </source>
</evidence>
<dbReference type="Proteomes" id="UP001634394">
    <property type="component" value="Unassembled WGS sequence"/>
</dbReference>
<dbReference type="AlphaFoldDB" id="A0ABD3T624"/>
<evidence type="ECO:0000259" key="3">
    <source>
        <dbReference type="Pfam" id="PF01326"/>
    </source>
</evidence>
<name>A0ABD3T624_SINWO</name>
<comment type="similarity">
    <text evidence="1">Belongs to the PEP-utilizing enzyme family.</text>
</comment>
<dbReference type="InterPro" id="IPR051549">
    <property type="entry name" value="PEP_Utilizing_Enz"/>
</dbReference>
<dbReference type="Pfam" id="PF01326">
    <property type="entry name" value="PPDK_N"/>
    <property type="match status" value="1"/>
</dbReference>
<dbReference type="Gene3D" id="3.30.470.20">
    <property type="entry name" value="ATP-grasp fold, B domain"/>
    <property type="match status" value="1"/>
</dbReference>
<reference evidence="4 5" key="1">
    <citation type="submission" date="2024-11" db="EMBL/GenBank/DDBJ databases">
        <title>Chromosome-level genome assembly of the freshwater bivalve Anodonta woodiana.</title>
        <authorList>
            <person name="Chen X."/>
        </authorList>
    </citation>
    <scope>NUCLEOTIDE SEQUENCE [LARGE SCALE GENOMIC DNA]</scope>
    <source>
        <strain evidence="4">MN2024</strain>
        <tissue evidence="4">Gills</tissue>
    </source>
</reference>
<dbReference type="PANTHER" id="PTHR43615">
    <property type="entry name" value="PHOSPHOENOLPYRUVATE SYNTHASE-RELATED"/>
    <property type="match status" value="1"/>
</dbReference>